<reference evidence="1 2" key="1">
    <citation type="journal article" date="2018" name="Mycol. Prog.">
        <title>Coniella lustricola, a new species from submerged detritus.</title>
        <authorList>
            <person name="Raudabaugh D.B."/>
            <person name="Iturriaga T."/>
            <person name="Carver A."/>
            <person name="Mondo S."/>
            <person name="Pangilinan J."/>
            <person name="Lipzen A."/>
            <person name="He G."/>
            <person name="Amirebrahimi M."/>
            <person name="Grigoriev I.V."/>
            <person name="Miller A.N."/>
        </authorList>
    </citation>
    <scope>NUCLEOTIDE SEQUENCE [LARGE SCALE GENOMIC DNA]</scope>
    <source>
        <strain evidence="1 2">B22-T-1</strain>
    </source>
</reference>
<sequence>MESLLLTLVGDYPHSLCTYNAQYTVIFDSRPLYCKLSFLFNVYIDRSSRIIHQLKGRLDHLLLLGILPHAILSPSKVQIISAHSHCNSTCAQSPTSRSNVFMIGHERPFIGQSHRLLPSPIFATPFVVLPRISARNVETFSRLHDPGCSQGCICILHNPPRVSEIPTSFI</sequence>
<protein>
    <submittedName>
        <fullName evidence="1">Uncharacterized protein</fullName>
    </submittedName>
</protein>
<dbReference type="InParanoid" id="A0A2T3A2G7"/>
<proteinExistence type="predicted"/>
<organism evidence="1 2">
    <name type="scientific">Coniella lustricola</name>
    <dbReference type="NCBI Taxonomy" id="2025994"/>
    <lineage>
        <taxon>Eukaryota</taxon>
        <taxon>Fungi</taxon>
        <taxon>Dikarya</taxon>
        <taxon>Ascomycota</taxon>
        <taxon>Pezizomycotina</taxon>
        <taxon>Sordariomycetes</taxon>
        <taxon>Sordariomycetidae</taxon>
        <taxon>Diaporthales</taxon>
        <taxon>Schizoparmaceae</taxon>
        <taxon>Coniella</taxon>
    </lineage>
</organism>
<name>A0A2T3A2G7_9PEZI</name>
<evidence type="ECO:0000313" key="1">
    <source>
        <dbReference type="EMBL" id="PSR81654.1"/>
    </source>
</evidence>
<gene>
    <name evidence="1" type="ORF">BD289DRAFT_438775</name>
</gene>
<dbReference type="Proteomes" id="UP000241462">
    <property type="component" value="Unassembled WGS sequence"/>
</dbReference>
<dbReference type="AlphaFoldDB" id="A0A2T3A2G7"/>
<dbReference type="EMBL" id="KZ678497">
    <property type="protein sequence ID" value="PSR81654.1"/>
    <property type="molecule type" value="Genomic_DNA"/>
</dbReference>
<accession>A0A2T3A2G7</accession>
<evidence type="ECO:0000313" key="2">
    <source>
        <dbReference type="Proteomes" id="UP000241462"/>
    </source>
</evidence>
<keyword evidence="2" id="KW-1185">Reference proteome</keyword>